<dbReference type="InterPro" id="IPR008248">
    <property type="entry name" value="CheB-like"/>
</dbReference>
<organism evidence="8 9">
    <name type="scientific">Tritonibacter multivorans</name>
    <dbReference type="NCBI Taxonomy" id="928856"/>
    <lineage>
        <taxon>Bacteria</taxon>
        <taxon>Pseudomonadati</taxon>
        <taxon>Pseudomonadota</taxon>
        <taxon>Alphaproteobacteria</taxon>
        <taxon>Rhodobacterales</taxon>
        <taxon>Paracoccaceae</taxon>
        <taxon>Tritonibacter</taxon>
    </lineage>
</organism>
<accession>A0A0P1G651</accession>
<feature type="compositionally biased region" description="Low complexity" evidence="6">
    <location>
        <begin position="133"/>
        <end position="154"/>
    </location>
</feature>
<dbReference type="Proteomes" id="UP000052022">
    <property type="component" value="Unassembled WGS sequence"/>
</dbReference>
<proteinExistence type="predicted"/>
<dbReference type="EC" id="3.1.1.61" evidence="3"/>
<dbReference type="GO" id="GO:0005737">
    <property type="term" value="C:cytoplasm"/>
    <property type="evidence" value="ECO:0007669"/>
    <property type="project" value="InterPro"/>
</dbReference>
<dbReference type="PIRSF" id="PIRSF000876">
    <property type="entry name" value="RR_chemtxs_CheB"/>
    <property type="match status" value="1"/>
</dbReference>
<evidence type="ECO:0000313" key="8">
    <source>
        <dbReference type="EMBL" id="CUH77076.1"/>
    </source>
</evidence>
<dbReference type="SUPFAM" id="SSF52738">
    <property type="entry name" value="Methylesterase CheB, C-terminal domain"/>
    <property type="match status" value="1"/>
</dbReference>
<evidence type="ECO:0000256" key="5">
    <source>
        <dbReference type="PROSITE-ProRule" id="PRU00050"/>
    </source>
</evidence>
<evidence type="ECO:0000256" key="2">
    <source>
        <dbReference type="ARBA" id="ARBA00022801"/>
    </source>
</evidence>
<evidence type="ECO:0000256" key="1">
    <source>
        <dbReference type="ARBA" id="ARBA00022500"/>
    </source>
</evidence>
<feature type="domain" description="CheB-type methylesterase" evidence="7">
    <location>
        <begin position="154"/>
        <end position="347"/>
    </location>
</feature>
<gene>
    <name evidence="8" type="primary">cheB3</name>
    <name evidence="8" type="ORF">TRM7557_01198</name>
</gene>
<feature type="region of interest" description="Disordered" evidence="6">
    <location>
        <begin position="133"/>
        <end position="155"/>
    </location>
</feature>
<reference evidence="8 9" key="1">
    <citation type="submission" date="2015-09" db="EMBL/GenBank/DDBJ databases">
        <authorList>
            <consortium name="Swine Surveillance"/>
        </authorList>
    </citation>
    <scope>NUCLEOTIDE SEQUENCE [LARGE SCALE GENOMIC DNA]</scope>
    <source>
        <strain evidence="8 9">CECT 7557</strain>
    </source>
</reference>
<keyword evidence="2 5" id="KW-0378">Hydrolase</keyword>
<dbReference type="PROSITE" id="PS50122">
    <property type="entry name" value="CHEB"/>
    <property type="match status" value="1"/>
</dbReference>
<dbReference type="GO" id="GO:0000156">
    <property type="term" value="F:phosphorelay response regulator activity"/>
    <property type="evidence" value="ECO:0007669"/>
    <property type="project" value="InterPro"/>
</dbReference>
<evidence type="ECO:0000256" key="3">
    <source>
        <dbReference type="ARBA" id="ARBA00039140"/>
    </source>
</evidence>
<dbReference type="STRING" id="928856.SAMN04488049_11933"/>
<dbReference type="AlphaFoldDB" id="A0A0P1G651"/>
<dbReference type="EMBL" id="CYSD01000017">
    <property type="protein sequence ID" value="CUH77076.1"/>
    <property type="molecule type" value="Genomic_DNA"/>
</dbReference>
<sequence length="347" mass="37020">MSNLSLLIITTDRNFARSLQSQMQSSYPGMQVLLANNLMMAYNQAEAAQPTFAFVEDGFTKLPEFEMMLALFTALDVRWVSVMDDMASTPGRRSNPLLNVGAGIFELTKSDSPRQFVQYFDMMVNAPRRDAARAAPRATAKTAAPQPAAGRPAPVSRSSFKKMILIGSSTGGVEALRTLLSSFPADCPPTLIVQHTGKNFGTGLVSLLDRICAAKVLPANENQTLETGHVYVAAGQTRHLALNGRKPYRTRMQEGGPISGHQPSVDALFSSAAGAAPDVVAAILTGMGQDGAKGMLELRKGGATTFAQDQQSSVVYGMPRVAWEIGAAQKQVPLARMASTLLQAAKA</sequence>
<dbReference type="InterPro" id="IPR000673">
    <property type="entry name" value="Sig_transdc_resp-reg_Me-estase"/>
</dbReference>
<dbReference type="CDD" id="cd16432">
    <property type="entry name" value="CheB_Rec"/>
    <property type="match status" value="1"/>
</dbReference>
<evidence type="ECO:0000313" key="9">
    <source>
        <dbReference type="Proteomes" id="UP000052022"/>
    </source>
</evidence>
<evidence type="ECO:0000259" key="7">
    <source>
        <dbReference type="PROSITE" id="PS50122"/>
    </source>
</evidence>
<evidence type="ECO:0000256" key="4">
    <source>
        <dbReference type="ARBA" id="ARBA00048267"/>
    </source>
</evidence>
<dbReference type="Gene3D" id="3.40.50.180">
    <property type="entry name" value="Methylesterase CheB, C-terminal domain"/>
    <property type="match status" value="1"/>
</dbReference>
<dbReference type="Pfam" id="PF01339">
    <property type="entry name" value="CheB_methylest"/>
    <property type="match status" value="1"/>
</dbReference>
<protein>
    <recommendedName>
        <fullName evidence="3">protein-glutamate methylesterase</fullName>
        <ecNumber evidence="3">3.1.1.61</ecNumber>
    </recommendedName>
</protein>
<dbReference type="GO" id="GO:0008984">
    <property type="term" value="F:protein-glutamate methylesterase activity"/>
    <property type="evidence" value="ECO:0007669"/>
    <property type="project" value="UniProtKB-EC"/>
</dbReference>
<name>A0A0P1G651_9RHOB</name>
<dbReference type="GO" id="GO:0006935">
    <property type="term" value="P:chemotaxis"/>
    <property type="evidence" value="ECO:0007669"/>
    <property type="project" value="UniProtKB-UniRule"/>
</dbReference>
<dbReference type="PANTHER" id="PTHR42872">
    <property type="entry name" value="PROTEIN-GLUTAMATE METHYLESTERASE/PROTEIN-GLUTAMINE GLUTAMINASE"/>
    <property type="match status" value="1"/>
</dbReference>
<dbReference type="InterPro" id="IPR035909">
    <property type="entry name" value="CheB_C"/>
</dbReference>
<evidence type="ECO:0000256" key="6">
    <source>
        <dbReference type="SAM" id="MobiDB-lite"/>
    </source>
</evidence>
<feature type="active site" evidence="5">
    <location>
        <position position="169"/>
    </location>
</feature>
<keyword evidence="9" id="KW-1185">Reference proteome</keyword>
<feature type="active site" evidence="5">
    <location>
        <position position="195"/>
    </location>
</feature>
<comment type="catalytic activity">
    <reaction evidence="4">
        <text>[protein]-L-glutamate 5-O-methyl ester + H2O = L-glutamyl-[protein] + methanol + H(+)</text>
        <dbReference type="Rhea" id="RHEA:23236"/>
        <dbReference type="Rhea" id="RHEA-COMP:10208"/>
        <dbReference type="Rhea" id="RHEA-COMP:10311"/>
        <dbReference type="ChEBI" id="CHEBI:15377"/>
        <dbReference type="ChEBI" id="CHEBI:15378"/>
        <dbReference type="ChEBI" id="CHEBI:17790"/>
        <dbReference type="ChEBI" id="CHEBI:29973"/>
        <dbReference type="ChEBI" id="CHEBI:82795"/>
        <dbReference type="EC" id="3.1.1.61"/>
    </reaction>
</comment>
<dbReference type="PANTHER" id="PTHR42872:SF6">
    <property type="entry name" value="PROTEIN-GLUTAMATE METHYLESTERASE_PROTEIN-GLUTAMINE GLUTAMINASE"/>
    <property type="match status" value="1"/>
</dbReference>
<keyword evidence="1 5" id="KW-0145">Chemotaxis</keyword>
<feature type="active site" evidence="5">
    <location>
        <position position="290"/>
    </location>
</feature>